<comment type="similarity">
    <text evidence="4">Belongs to the N(4)/N(6)-methyltransferase family.</text>
</comment>
<organism evidence="6 7">
    <name type="scientific">[Eubacterium] hominis</name>
    <dbReference type="NCBI Taxonomy" id="2764325"/>
    <lineage>
        <taxon>Bacteria</taxon>
        <taxon>Bacillati</taxon>
        <taxon>Bacillota</taxon>
        <taxon>Erysipelotrichia</taxon>
        <taxon>Erysipelotrichales</taxon>
        <taxon>Erysipelotrichaceae</taxon>
        <taxon>Amedibacillus</taxon>
    </lineage>
</organism>
<keyword evidence="2 6" id="KW-0808">Transferase</keyword>
<dbReference type="RefSeq" id="WP_002610958.1">
    <property type="nucleotide sequence ID" value="NZ_CP060636.1"/>
</dbReference>
<keyword evidence="1 6" id="KW-0489">Methyltransferase</keyword>
<dbReference type="InterPro" id="IPR029063">
    <property type="entry name" value="SAM-dependent_MTases_sf"/>
</dbReference>
<name>A0A7G9GQM1_9FIRM</name>
<dbReference type="InterPro" id="IPR001091">
    <property type="entry name" value="RM_Methyltransferase"/>
</dbReference>
<keyword evidence="3" id="KW-0680">Restriction system</keyword>
<dbReference type="GO" id="GO:0009307">
    <property type="term" value="P:DNA restriction-modification system"/>
    <property type="evidence" value="ECO:0007669"/>
    <property type="project" value="UniProtKB-KW"/>
</dbReference>
<dbReference type="InterPro" id="IPR002941">
    <property type="entry name" value="DNA_methylase_N4/N6"/>
</dbReference>
<feature type="domain" description="DNA methylase N-4/N-6" evidence="5">
    <location>
        <begin position="94"/>
        <end position="337"/>
    </location>
</feature>
<evidence type="ECO:0000256" key="3">
    <source>
        <dbReference type="ARBA" id="ARBA00022747"/>
    </source>
</evidence>
<dbReference type="GO" id="GO:0032259">
    <property type="term" value="P:methylation"/>
    <property type="evidence" value="ECO:0007669"/>
    <property type="project" value="UniProtKB-KW"/>
</dbReference>
<dbReference type="EC" id="2.1.1.-" evidence="4"/>
<evidence type="ECO:0000313" key="7">
    <source>
        <dbReference type="Proteomes" id="UP000515856"/>
    </source>
</evidence>
<evidence type="ECO:0000256" key="2">
    <source>
        <dbReference type="ARBA" id="ARBA00022679"/>
    </source>
</evidence>
<dbReference type="PRINTS" id="PR00508">
    <property type="entry name" value="S21N4MTFRASE"/>
</dbReference>
<dbReference type="KEGG" id="ehn:H9Q80_03900"/>
<evidence type="ECO:0000313" key="6">
    <source>
        <dbReference type="EMBL" id="QNM13103.1"/>
    </source>
</evidence>
<evidence type="ECO:0000256" key="4">
    <source>
        <dbReference type="RuleBase" id="RU362026"/>
    </source>
</evidence>
<gene>
    <name evidence="6" type="ORF">H9Q80_03900</name>
</gene>
<accession>A0A7G9GQM1</accession>
<dbReference type="AlphaFoldDB" id="A0A7G9GQM1"/>
<dbReference type="GO" id="GO:0003677">
    <property type="term" value="F:DNA binding"/>
    <property type="evidence" value="ECO:0007669"/>
    <property type="project" value="InterPro"/>
</dbReference>
<keyword evidence="7" id="KW-1185">Reference proteome</keyword>
<dbReference type="Proteomes" id="UP000515856">
    <property type="component" value="Chromosome"/>
</dbReference>
<sequence>MNTDTIQMSLFDYFMEDEQFTIPEATALVKEQKNLQVNDESIRARIYEGLELGIFKRVARGVYKVESQLEQKKATCLLINGDGRDLSFIEDNSIDGIITDHPYDLAKSLTGGNRKFATYELFKYTQKDFQEKMRVLKEGAFCVEFLPEENEVNYQYLYEIKQMAIKEGFKYFTKVPWIKGDFKANTGRKSKNREDIMFFSKGEPRTLKLDAKKNIQLAKENDIDVKGLTSYEVKERLEAHGLSVFYMKGTSGMLPTEFQSEVENFPKEFDFQPRSRTQKVMEAEKPVALMVSIIEYISLPDELLLDQFGGSGNFGIACLNTNRNAIIVEKDEQTFERMKDNIVNTMKDKSEASISIKEVDLDEDMDMEMELM</sequence>
<proteinExistence type="inferred from homology"/>
<protein>
    <recommendedName>
        <fullName evidence="4">Methyltransferase</fullName>
        <ecNumber evidence="4">2.1.1.-</ecNumber>
    </recommendedName>
</protein>
<dbReference type="SUPFAM" id="SSF53335">
    <property type="entry name" value="S-adenosyl-L-methionine-dependent methyltransferases"/>
    <property type="match status" value="1"/>
</dbReference>
<dbReference type="EMBL" id="CP060636">
    <property type="protein sequence ID" value="QNM13103.1"/>
    <property type="molecule type" value="Genomic_DNA"/>
</dbReference>
<dbReference type="Gene3D" id="3.40.50.150">
    <property type="entry name" value="Vaccinia Virus protein VP39"/>
    <property type="match status" value="1"/>
</dbReference>
<dbReference type="Pfam" id="PF01555">
    <property type="entry name" value="N6_N4_Mtase"/>
    <property type="match status" value="1"/>
</dbReference>
<reference evidence="6 7" key="1">
    <citation type="submission" date="2020-08" db="EMBL/GenBank/DDBJ databases">
        <authorList>
            <person name="Liu C."/>
            <person name="Sun Q."/>
        </authorList>
    </citation>
    <scope>NUCLEOTIDE SEQUENCE [LARGE SCALE GENOMIC DNA]</scope>
    <source>
        <strain evidence="6 7">NSJ-61</strain>
    </source>
</reference>
<evidence type="ECO:0000256" key="1">
    <source>
        <dbReference type="ARBA" id="ARBA00022603"/>
    </source>
</evidence>
<evidence type="ECO:0000259" key="5">
    <source>
        <dbReference type="Pfam" id="PF01555"/>
    </source>
</evidence>
<dbReference type="GO" id="GO:0008170">
    <property type="term" value="F:N-methyltransferase activity"/>
    <property type="evidence" value="ECO:0007669"/>
    <property type="project" value="InterPro"/>
</dbReference>